<dbReference type="EMBL" id="MU864440">
    <property type="protein sequence ID" value="KAK4185756.1"/>
    <property type="molecule type" value="Genomic_DNA"/>
</dbReference>
<keyword evidence="3" id="KW-1185">Reference proteome</keyword>
<reference evidence="2" key="1">
    <citation type="journal article" date="2023" name="Mol. Phylogenet. Evol.">
        <title>Genome-scale phylogeny and comparative genomics of the fungal order Sordariales.</title>
        <authorList>
            <person name="Hensen N."/>
            <person name="Bonometti L."/>
            <person name="Westerberg I."/>
            <person name="Brannstrom I.O."/>
            <person name="Guillou S."/>
            <person name="Cros-Aarteil S."/>
            <person name="Calhoun S."/>
            <person name="Haridas S."/>
            <person name="Kuo A."/>
            <person name="Mondo S."/>
            <person name="Pangilinan J."/>
            <person name="Riley R."/>
            <person name="LaButti K."/>
            <person name="Andreopoulos B."/>
            <person name="Lipzen A."/>
            <person name="Chen C."/>
            <person name="Yan M."/>
            <person name="Daum C."/>
            <person name="Ng V."/>
            <person name="Clum A."/>
            <person name="Steindorff A."/>
            <person name="Ohm R.A."/>
            <person name="Martin F."/>
            <person name="Silar P."/>
            <person name="Natvig D.O."/>
            <person name="Lalanne C."/>
            <person name="Gautier V."/>
            <person name="Ament-Velasquez S.L."/>
            <person name="Kruys A."/>
            <person name="Hutchinson M.I."/>
            <person name="Powell A.J."/>
            <person name="Barry K."/>
            <person name="Miller A.N."/>
            <person name="Grigoriev I.V."/>
            <person name="Debuchy R."/>
            <person name="Gladieux P."/>
            <person name="Hiltunen Thoren M."/>
            <person name="Johannesson H."/>
        </authorList>
    </citation>
    <scope>NUCLEOTIDE SEQUENCE</scope>
    <source>
        <strain evidence="2">PSN309</strain>
    </source>
</reference>
<dbReference type="AlphaFoldDB" id="A0AAN6WPT1"/>
<keyword evidence="1" id="KW-0175">Coiled coil</keyword>
<dbReference type="Proteomes" id="UP001302126">
    <property type="component" value="Unassembled WGS sequence"/>
</dbReference>
<organism evidence="2 3">
    <name type="scientific">Podospora australis</name>
    <dbReference type="NCBI Taxonomy" id="1536484"/>
    <lineage>
        <taxon>Eukaryota</taxon>
        <taxon>Fungi</taxon>
        <taxon>Dikarya</taxon>
        <taxon>Ascomycota</taxon>
        <taxon>Pezizomycotina</taxon>
        <taxon>Sordariomycetes</taxon>
        <taxon>Sordariomycetidae</taxon>
        <taxon>Sordariales</taxon>
        <taxon>Podosporaceae</taxon>
        <taxon>Podospora</taxon>
    </lineage>
</organism>
<proteinExistence type="predicted"/>
<gene>
    <name evidence="2" type="ORF">QBC35DRAFT_453905</name>
</gene>
<accession>A0AAN6WPT1</accession>
<protein>
    <submittedName>
        <fullName evidence="2">Uncharacterized protein</fullName>
    </submittedName>
</protein>
<reference evidence="2" key="2">
    <citation type="submission" date="2023-05" db="EMBL/GenBank/DDBJ databases">
        <authorList>
            <consortium name="Lawrence Berkeley National Laboratory"/>
            <person name="Steindorff A."/>
            <person name="Hensen N."/>
            <person name="Bonometti L."/>
            <person name="Westerberg I."/>
            <person name="Brannstrom I.O."/>
            <person name="Guillou S."/>
            <person name="Cros-Aarteil S."/>
            <person name="Calhoun S."/>
            <person name="Haridas S."/>
            <person name="Kuo A."/>
            <person name="Mondo S."/>
            <person name="Pangilinan J."/>
            <person name="Riley R."/>
            <person name="Labutti K."/>
            <person name="Andreopoulos B."/>
            <person name="Lipzen A."/>
            <person name="Chen C."/>
            <person name="Yanf M."/>
            <person name="Daum C."/>
            <person name="Ng V."/>
            <person name="Clum A."/>
            <person name="Ohm R."/>
            <person name="Martin F."/>
            <person name="Silar P."/>
            <person name="Natvig D."/>
            <person name="Lalanne C."/>
            <person name="Gautier V."/>
            <person name="Ament-Velasquez S.L."/>
            <person name="Kruys A."/>
            <person name="Hutchinson M.I."/>
            <person name="Powell A.J."/>
            <person name="Barry K."/>
            <person name="Miller A.N."/>
            <person name="Grigoriev I.V."/>
            <person name="Debuchy R."/>
            <person name="Gladieux P."/>
            <person name="Thoren M.H."/>
            <person name="Johannesson H."/>
        </authorList>
    </citation>
    <scope>NUCLEOTIDE SEQUENCE</scope>
    <source>
        <strain evidence="2">PSN309</strain>
    </source>
</reference>
<sequence>MSVPMSVPAHFPGYRMMIAAIGKRADKDHHQQSRASHNQTHVDRLMEDVTRLEEALSNLERVVREKHKVIREKEQLINKLRDERDSESQRKTEGLMDIATVKHQGLSIIALSNYSNPLAAVVTDDRVLHEQLPTAQSPARPQ</sequence>
<evidence type="ECO:0000313" key="2">
    <source>
        <dbReference type="EMBL" id="KAK4185756.1"/>
    </source>
</evidence>
<feature type="coiled-coil region" evidence="1">
    <location>
        <begin position="42"/>
        <end position="90"/>
    </location>
</feature>
<evidence type="ECO:0000256" key="1">
    <source>
        <dbReference type="SAM" id="Coils"/>
    </source>
</evidence>
<comment type="caution">
    <text evidence="2">The sequence shown here is derived from an EMBL/GenBank/DDBJ whole genome shotgun (WGS) entry which is preliminary data.</text>
</comment>
<evidence type="ECO:0000313" key="3">
    <source>
        <dbReference type="Proteomes" id="UP001302126"/>
    </source>
</evidence>
<name>A0AAN6WPT1_9PEZI</name>